<name>A0AA86IVH2_9ENTR</name>
<dbReference type="Gene3D" id="3.40.190.290">
    <property type="match status" value="1"/>
</dbReference>
<dbReference type="GO" id="GO:0043565">
    <property type="term" value="F:sequence-specific DNA binding"/>
    <property type="evidence" value="ECO:0007669"/>
    <property type="project" value="TreeGrafter"/>
</dbReference>
<dbReference type="InterPro" id="IPR000847">
    <property type="entry name" value="LysR_HTH_N"/>
</dbReference>
<dbReference type="InterPro" id="IPR036390">
    <property type="entry name" value="WH_DNA-bd_sf"/>
</dbReference>
<keyword evidence="2" id="KW-0805">Transcription regulation</keyword>
<dbReference type="GO" id="GO:0003700">
    <property type="term" value="F:DNA-binding transcription factor activity"/>
    <property type="evidence" value="ECO:0007669"/>
    <property type="project" value="InterPro"/>
</dbReference>
<keyword evidence="3" id="KW-0238">DNA-binding</keyword>
<dbReference type="AlphaFoldDB" id="A0AA86IVH2"/>
<dbReference type="GO" id="GO:0006351">
    <property type="term" value="P:DNA-templated transcription"/>
    <property type="evidence" value="ECO:0007669"/>
    <property type="project" value="TreeGrafter"/>
</dbReference>
<dbReference type="SUPFAM" id="SSF53850">
    <property type="entry name" value="Periplasmic binding protein-like II"/>
    <property type="match status" value="1"/>
</dbReference>
<evidence type="ECO:0000256" key="1">
    <source>
        <dbReference type="ARBA" id="ARBA00009437"/>
    </source>
</evidence>
<dbReference type="InterPro" id="IPR005119">
    <property type="entry name" value="LysR_subst-bd"/>
</dbReference>
<evidence type="ECO:0000256" key="3">
    <source>
        <dbReference type="ARBA" id="ARBA00023125"/>
    </source>
</evidence>
<feature type="domain" description="HTH lysR-type" evidence="5">
    <location>
        <begin position="1"/>
        <end position="60"/>
    </location>
</feature>
<evidence type="ECO:0000256" key="4">
    <source>
        <dbReference type="ARBA" id="ARBA00023163"/>
    </source>
</evidence>
<dbReference type="PRINTS" id="PR00039">
    <property type="entry name" value="HTHLYSR"/>
</dbReference>
<dbReference type="Pfam" id="PF03466">
    <property type="entry name" value="LysR_substrate"/>
    <property type="match status" value="1"/>
</dbReference>
<dbReference type="Gene3D" id="1.10.10.10">
    <property type="entry name" value="Winged helix-like DNA-binding domain superfamily/Winged helix DNA-binding domain"/>
    <property type="match status" value="1"/>
</dbReference>
<proteinExistence type="inferred from homology"/>
<sequence length="294" mass="32815">MTVDKNALEVFVIVAQTRNFRLAAERLGVTRPAISQTLRRLEDRLNISLMQRTTRSINLTEAGQRLYAEVAPAIEQLNGAVSDIADQLAAPRGQLRLAVSSIAERIIDGRMLASFIAAYPHVELDITITDEAYDIVEQGFDAGVQLGEVIAQDMIAVPVSAMQRQIAVASPEYLAQYGTPQHPKDLLDHRCIGWRKSPGVSPYRWEFAWQGREFDVDVNPQLTTNDMGVMIRTVCAGGGISFGMEETYAPYLARGELVTVLDEFLPAFPGFYLYFSGRKHMPPKLRAFIEHVRM</sequence>
<evidence type="ECO:0000313" key="7">
    <source>
        <dbReference type="Proteomes" id="UP000682928"/>
    </source>
</evidence>
<reference evidence="6" key="1">
    <citation type="submission" date="2021-04" db="EMBL/GenBank/DDBJ databases">
        <title>Difference and commonality of drug resistance evolution in various bacteria. and drug sensitivity profiles.</title>
        <authorList>
            <person name="Maeda T."/>
            <person name="Shibai A."/>
            <person name="Kawada K."/>
            <person name="Kotani H."/>
            <person name="Tarusawa Y."/>
            <person name="Tanabe K."/>
            <person name="Furusawa C."/>
        </authorList>
    </citation>
    <scope>NUCLEOTIDE SEQUENCE</scope>
    <source>
        <strain evidence="6">JCM 8580</strain>
    </source>
</reference>
<protein>
    <submittedName>
        <fullName evidence="6">LysR family transcriptional regulator</fullName>
    </submittedName>
</protein>
<comment type="similarity">
    <text evidence="1">Belongs to the LysR transcriptional regulatory family.</text>
</comment>
<dbReference type="PANTHER" id="PTHR30537:SF1">
    <property type="entry name" value="HTH-TYPE TRANSCRIPTIONAL REGULATOR PGRR"/>
    <property type="match status" value="1"/>
</dbReference>
<accession>A0AA86IVH2</accession>
<dbReference type="PROSITE" id="PS50931">
    <property type="entry name" value="HTH_LYSR"/>
    <property type="match status" value="1"/>
</dbReference>
<dbReference type="RefSeq" id="WP_088219022.1">
    <property type="nucleotide sequence ID" value="NZ_AP024590.1"/>
</dbReference>
<gene>
    <name evidence="6" type="ORF">ENKO_16310</name>
</gene>
<dbReference type="CDD" id="cd08474">
    <property type="entry name" value="PBP2_CrgA_like_5"/>
    <property type="match status" value="1"/>
</dbReference>
<dbReference type="FunFam" id="1.10.10.10:FF:000001">
    <property type="entry name" value="LysR family transcriptional regulator"/>
    <property type="match status" value="1"/>
</dbReference>
<dbReference type="InterPro" id="IPR036388">
    <property type="entry name" value="WH-like_DNA-bd_sf"/>
</dbReference>
<dbReference type="SUPFAM" id="SSF46785">
    <property type="entry name" value="Winged helix' DNA-binding domain"/>
    <property type="match status" value="1"/>
</dbReference>
<evidence type="ECO:0000313" key="6">
    <source>
        <dbReference type="EMBL" id="BCU55037.1"/>
    </source>
</evidence>
<dbReference type="Proteomes" id="UP000682928">
    <property type="component" value="Chromosome"/>
</dbReference>
<dbReference type="InterPro" id="IPR058163">
    <property type="entry name" value="LysR-type_TF_proteobact-type"/>
</dbReference>
<organism evidence="6 7">
    <name type="scientific">Enterobacter kobei</name>
    <dbReference type="NCBI Taxonomy" id="208224"/>
    <lineage>
        <taxon>Bacteria</taxon>
        <taxon>Pseudomonadati</taxon>
        <taxon>Pseudomonadota</taxon>
        <taxon>Gammaproteobacteria</taxon>
        <taxon>Enterobacterales</taxon>
        <taxon>Enterobacteriaceae</taxon>
        <taxon>Enterobacter</taxon>
        <taxon>Enterobacter cloacae complex</taxon>
    </lineage>
</organism>
<keyword evidence="4" id="KW-0804">Transcription</keyword>
<dbReference type="EMBL" id="AP024590">
    <property type="protein sequence ID" value="BCU55037.1"/>
    <property type="molecule type" value="Genomic_DNA"/>
</dbReference>
<evidence type="ECO:0000256" key="2">
    <source>
        <dbReference type="ARBA" id="ARBA00023015"/>
    </source>
</evidence>
<dbReference type="PANTHER" id="PTHR30537">
    <property type="entry name" value="HTH-TYPE TRANSCRIPTIONAL REGULATOR"/>
    <property type="match status" value="1"/>
</dbReference>
<dbReference type="Pfam" id="PF00126">
    <property type="entry name" value="HTH_1"/>
    <property type="match status" value="1"/>
</dbReference>
<evidence type="ECO:0000259" key="5">
    <source>
        <dbReference type="PROSITE" id="PS50931"/>
    </source>
</evidence>